<keyword evidence="3" id="KW-0479">Metal-binding</keyword>
<organism evidence="8 9">
    <name type="scientific">Candidatus Acidiferrum panamense</name>
    <dbReference type="NCBI Taxonomy" id="2741543"/>
    <lineage>
        <taxon>Bacteria</taxon>
        <taxon>Pseudomonadati</taxon>
        <taxon>Acidobacteriota</taxon>
        <taxon>Terriglobia</taxon>
        <taxon>Candidatus Acidiferrales</taxon>
        <taxon>Candidatus Acidiferrum</taxon>
    </lineage>
</organism>
<accession>A0A7V8NXM8</accession>
<keyword evidence="2" id="KW-0001">2Fe-2S</keyword>
<keyword evidence="9" id="KW-1185">Reference proteome</keyword>
<dbReference type="CDD" id="cd00207">
    <property type="entry name" value="fer2"/>
    <property type="match status" value="1"/>
</dbReference>
<dbReference type="PROSITE" id="PS51085">
    <property type="entry name" value="2FE2S_FER_2"/>
    <property type="match status" value="1"/>
</dbReference>
<name>A0A7V8NXM8_9BACT</name>
<dbReference type="PRINTS" id="PR00355">
    <property type="entry name" value="ADRENODOXIN"/>
</dbReference>
<sequence length="136" mass="14621">MGGTNPYIEEVKYKPATKKYTVTFLPSGKTVEVDPEKIPYGHNGLPGSILDISEGFKMGLDHACGGVCACSTCHVIVHQGLESCNEATDAELDELDEAPGITPKSRLGCQTVPDGTTDIVVEIPDWNKNYAKEADH</sequence>
<reference evidence="8" key="1">
    <citation type="submission" date="2020-06" db="EMBL/GenBank/DDBJ databases">
        <title>Legume-microbial interactions unlock mineral nutrients during tropical forest succession.</title>
        <authorList>
            <person name="Epihov D.Z."/>
        </authorList>
    </citation>
    <scope>NUCLEOTIDE SEQUENCE [LARGE SCALE GENOMIC DNA]</scope>
    <source>
        <strain evidence="8">Pan2503</strain>
    </source>
</reference>
<evidence type="ECO:0000256" key="6">
    <source>
        <dbReference type="ARBA" id="ARBA00034078"/>
    </source>
</evidence>
<evidence type="ECO:0000256" key="3">
    <source>
        <dbReference type="ARBA" id="ARBA00022723"/>
    </source>
</evidence>
<dbReference type="GO" id="GO:0005829">
    <property type="term" value="C:cytosol"/>
    <property type="evidence" value="ECO:0007669"/>
    <property type="project" value="TreeGrafter"/>
</dbReference>
<dbReference type="PANTHER" id="PTHR23426">
    <property type="entry name" value="FERREDOXIN/ADRENODOXIN"/>
    <property type="match status" value="1"/>
</dbReference>
<dbReference type="GO" id="GO:0051537">
    <property type="term" value="F:2 iron, 2 sulfur cluster binding"/>
    <property type="evidence" value="ECO:0007669"/>
    <property type="project" value="UniProtKB-KW"/>
</dbReference>
<feature type="domain" description="2Fe-2S ferredoxin-type" evidence="7">
    <location>
        <begin position="20"/>
        <end position="127"/>
    </location>
</feature>
<keyword evidence="4" id="KW-0408">Iron</keyword>
<dbReference type="PANTHER" id="PTHR23426:SF65">
    <property type="entry name" value="FERREDOXIN-2, MITOCHONDRIAL"/>
    <property type="match status" value="1"/>
</dbReference>
<proteinExistence type="inferred from homology"/>
<evidence type="ECO:0000259" key="7">
    <source>
        <dbReference type="PROSITE" id="PS51085"/>
    </source>
</evidence>
<gene>
    <name evidence="8" type="ORF">HRJ53_30060</name>
</gene>
<dbReference type="EMBL" id="JACDQQ010002901">
    <property type="protein sequence ID" value="MBA0089256.1"/>
    <property type="molecule type" value="Genomic_DNA"/>
</dbReference>
<dbReference type="SUPFAM" id="SSF54292">
    <property type="entry name" value="2Fe-2S ferredoxin-like"/>
    <property type="match status" value="1"/>
</dbReference>
<comment type="similarity">
    <text evidence="1">Belongs to the adrenodoxin/putidaredoxin family.</text>
</comment>
<dbReference type="InterPro" id="IPR001055">
    <property type="entry name" value="Adrenodoxin-like"/>
</dbReference>
<protein>
    <submittedName>
        <fullName evidence="8">2Fe-2S iron-sulfur cluster binding domain-containing protein</fullName>
    </submittedName>
</protein>
<dbReference type="Pfam" id="PF00111">
    <property type="entry name" value="Fer2"/>
    <property type="match status" value="1"/>
</dbReference>
<dbReference type="Proteomes" id="UP000567293">
    <property type="component" value="Unassembled WGS sequence"/>
</dbReference>
<dbReference type="InterPro" id="IPR012675">
    <property type="entry name" value="Beta-grasp_dom_sf"/>
</dbReference>
<comment type="cofactor">
    <cofactor evidence="6">
        <name>[2Fe-2S] cluster</name>
        <dbReference type="ChEBI" id="CHEBI:190135"/>
    </cofactor>
</comment>
<dbReference type="Gene3D" id="3.10.20.30">
    <property type="match status" value="1"/>
</dbReference>
<dbReference type="InterPro" id="IPR001041">
    <property type="entry name" value="2Fe-2S_ferredoxin-type"/>
</dbReference>
<evidence type="ECO:0000313" key="9">
    <source>
        <dbReference type="Proteomes" id="UP000567293"/>
    </source>
</evidence>
<evidence type="ECO:0000256" key="5">
    <source>
        <dbReference type="ARBA" id="ARBA00023014"/>
    </source>
</evidence>
<dbReference type="GO" id="GO:0046872">
    <property type="term" value="F:metal ion binding"/>
    <property type="evidence" value="ECO:0007669"/>
    <property type="project" value="UniProtKB-KW"/>
</dbReference>
<comment type="caution">
    <text evidence="8">The sequence shown here is derived from an EMBL/GenBank/DDBJ whole genome shotgun (WGS) entry which is preliminary data.</text>
</comment>
<dbReference type="AlphaFoldDB" id="A0A7V8NXM8"/>
<evidence type="ECO:0000256" key="2">
    <source>
        <dbReference type="ARBA" id="ARBA00022714"/>
    </source>
</evidence>
<keyword evidence="5" id="KW-0411">Iron-sulfur</keyword>
<evidence type="ECO:0000256" key="4">
    <source>
        <dbReference type="ARBA" id="ARBA00023004"/>
    </source>
</evidence>
<dbReference type="InterPro" id="IPR036010">
    <property type="entry name" value="2Fe-2S_ferredoxin-like_sf"/>
</dbReference>
<evidence type="ECO:0000256" key="1">
    <source>
        <dbReference type="ARBA" id="ARBA00010914"/>
    </source>
</evidence>
<dbReference type="GO" id="GO:0009055">
    <property type="term" value="F:electron transfer activity"/>
    <property type="evidence" value="ECO:0007669"/>
    <property type="project" value="TreeGrafter"/>
</dbReference>
<dbReference type="GO" id="GO:0140647">
    <property type="term" value="P:P450-containing electron transport chain"/>
    <property type="evidence" value="ECO:0007669"/>
    <property type="project" value="InterPro"/>
</dbReference>
<evidence type="ECO:0000313" key="8">
    <source>
        <dbReference type="EMBL" id="MBA0089256.1"/>
    </source>
</evidence>